<protein>
    <submittedName>
        <fullName evidence="2">Uncharacterized protein</fullName>
    </submittedName>
</protein>
<reference evidence="2 3" key="1">
    <citation type="submission" date="2015-09" db="EMBL/GenBank/DDBJ databases">
        <title>Sorangium comparison.</title>
        <authorList>
            <person name="Zaburannyi N."/>
            <person name="Bunk B."/>
            <person name="Overmann J."/>
            <person name="Mueller R."/>
        </authorList>
    </citation>
    <scope>NUCLEOTIDE SEQUENCE [LARGE SCALE GENOMIC DNA]</scope>
    <source>
        <strain evidence="2 3">So ce26</strain>
    </source>
</reference>
<sequence length="118" mass="13276">MRATKPERLSEFLKRMWAQPPAENFEHARAQLASTLNAVEDELSGVPYNPHAWLSDGRMYPPSDDNIRDVPGRPEVKRFRSKQHNTFIRSNGAIRIESLSGEAVFDKAGSDGKKALDP</sequence>
<dbReference type="EMBL" id="CP012673">
    <property type="protein sequence ID" value="AUX39900.1"/>
    <property type="molecule type" value="Genomic_DNA"/>
</dbReference>
<evidence type="ECO:0000313" key="3">
    <source>
        <dbReference type="Proteomes" id="UP000238348"/>
    </source>
</evidence>
<evidence type="ECO:0000256" key="1">
    <source>
        <dbReference type="SAM" id="MobiDB-lite"/>
    </source>
</evidence>
<proteinExistence type="predicted"/>
<accession>A0A2L0EKT2</accession>
<dbReference type="Proteomes" id="UP000238348">
    <property type="component" value="Chromosome"/>
</dbReference>
<feature type="region of interest" description="Disordered" evidence="1">
    <location>
        <begin position="51"/>
        <end position="72"/>
    </location>
</feature>
<organism evidence="2 3">
    <name type="scientific">Sorangium cellulosum</name>
    <name type="common">Polyangium cellulosum</name>
    <dbReference type="NCBI Taxonomy" id="56"/>
    <lineage>
        <taxon>Bacteria</taxon>
        <taxon>Pseudomonadati</taxon>
        <taxon>Myxococcota</taxon>
        <taxon>Polyangia</taxon>
        <taxon>Polyangiales</taxon>
        <taxon>Polyangiaceae</taxon>
        <taxon>Sorangium</taxon>
    </lineage>
</organism>
<dbReference type="AlphaFoldDB" id="A0A2L0EKT2"/>
<name>A0A2L0EKT2_SORCE</name>
<gene>
    <name evidence="2" type="ORF">SOCE26_012950</name>
</gene>
<dbReference type="RefSeq" id="WP_199789589.1">
    <property type="nucleotide sequence ID" value="NZ_CP012673.1"/>
</dbReference>
<evidence type="ECO:0000313" key="2">
    <source>
        <dbReference type="EMBL" id="AUX39900.1"/>
    </source>
</evidence>